<dbReference type="InterPro" id="IPR012767">
    <property type="entry name" value="Trehalose_TreY"/>
</dbReference>
<dbReference type="GO" id="GO:0005975">
    <property type="term" value="P:carbohydrate metabolic process"/>
    <property type="evidence" value="ECO:0007669"/>
    <property type="project" value="InterPro"/>
</dbReference>
<dbReference type="InterPro" id="IPR003385">
    <property type="entry name" value="Glyco_hydro_77"/>
</dbReference>
<evidence type="ECO:0000256" key="8">
    <source>
        <dbReference type="ARBA" id="ARBA00031423"/>
    </source>
</evidence>
<organism evidence="12 13">
    <name type="scientific">Mucilaginibacter terrigena</name>
    <dbReference type="NCBI Taxonomy" id="2492395"/>
    <lineage>
        <taxon>Bacteria</taxon>
        <taxon>Pseudomonadati</taxon>
        <taxon>Bacteroidota</taxon>
        <taxon>Sphingobacteriia</taxon>
        <taxon>Sphingobacteriales</taxon>
        <taxon>Sphingobacteriaceae</taxon>
        <taxon>Mucilaginibacter</taxon>
    </lineage>
</organism>
<dbReference type="NCBIfam" id="NF011080">
    <property type="entry name" value="PRK14508.1-3"/>
    <property type="match status" value="1"/>
</dbReference>
<feature type="domain" description="Glycosyl hydrolase family 13 catalytic" evidence="11">
    <location>
        <begin position="6"/>
        <end position="436"/>
    </location>
</feature>
<dbReference type="RefSeq" id="WP_129874909.1">
    <property type="nucleotide sequence ID" value="NZ_SEWG01000001.1"/>
</dbReference>
<dbReference type="Gene3D" id="1.10.150.200">
    <property type="entry name" value="Maltooligosyl trehalose synthase, domain 3"/>
    <property type="match status" value="1"/>
</dbReference>
<dbReference type="NCBIfam" id="TIGR00217">
    <property type="entry name" value="malQ"/>
    <property type="match status" value="1"/>
</dbReference>
<name>A0A4Q5LRJ8_9SPHI</name>
<dbReference type="Gene3D" id="3.30.1590.10">
    <property type="entry name" value="Maltooligosyl trehalose synthase, domain 2"/>
    <property type="match status" value="1"/>
</dbReference>
<evidence type="ECO:0000313" key="12">
    <source>
        <dbReference type="EMBL" id="RYU92178.1"/>
    </source>
</evidence>
<evidence type="ECO:0000256" key="2">
    <source>
        <dbReference type="ARBA" id="ARBA00005684"/>
    </source>
</evidence>
<dbReference type="NCBIfam" id="TIGR02401">
    <property type="entry name" value="trehalose_TreY"/>
    <property type="match status" value="1"/>
</dbReference>
<evidence type="ECO:0000256" key="3">
    <source>
        <dbReference type="ARBA" id="ARBA00012560"/>
    </source>
</evidence>
<dbReference type="Gene3D" id="1.10.10.470">
    <property type="entry name" value="Maltooligosyl trehalose synthase, domain 4"/>
    <property type="match status" value="1"/>
</dbReference>
<dbReference type="CDD" id="cd11336">
    <property type="entry name" value="AmyAc_MTSase"/>
    <property type="match status" value="1"/>
</dbReference>
<keyword evidence="6 10" id="KW-0808">Transferase</keyword>
<dbReference type="InterPro" id="IPR013797">
    <property type="entry name" value="Maltooligo_trehalose_synth_4"/>
</dbReference>
<dbReference type="SMART" id="SM00642">
    <property type="entry name" value="Aamy"/>
    <property type="match status" value="1"/>
</dbReference>
<dbReference type="Proteomes" id="UP000293331">
    <property type="component" value="Unassembled WGS sequence"/>
</dbReference>
<dbReference type="InterPro" id="IPR006047">
    <property type="entry name" value="GH13_cat_dom"/>
</dbReference>
<dbReference type="Pfam" id="PF02446">
    <property type="entry name" value="Glyco_hydro_77"/>
    <property type="match status" value="1"/>
</dbReference>
<comment type="similarity">
    <text evidence="2 10">Belongs to the disproportionating enzyme family.</text>
</comment>
<keyword evidence="5 10" id="KW-0328">Glycosyltransferase</keyword>
<protein>
    <recommendedName>
        <fullName evidence="4 10">4-alpha-glucanotransferase</fullName>
        <ecNumber evidence="3 10">2.4.1.25</ecNumber>
    </recommendedName>
    <alternativeName>
        <fullName evidence="8 10">Amylomaltase</fullName>
    </alternativeName>
    <alternativeName>
        <fullName evidence="9 10">Disproportionating enzyme</fullName>
    </alternativeName>
</protein>
<evidence type="ECO:0000313" key="13">
    <source>
        <dbReference type="Proteomes" id="UP000293331"/>
    </source>
</evidence>
<comment type="catalytic activity">
    <reaction evidence="1 10">
        <text>Transfers a segment of a (1-&gt;4)-alpha-D-glucan to a new position in an acceptor, which may be glucose or a (1-&gt;4)-alpha-D-glucan.</text>
        <dbReference type="EC" id="2.4.1.25"/>
    </reaction>
</comment>
<evidence type="ECO:0000256" key="7">
    <source>
        <dbReference type="ARBA" id="ARBA00023277"/>
    </source>
</evidence>
<dbReference type="OrthoDB" id="9811841at2"/>
<keyword evidence="7 10" id="KW-0119">Carbohydrate metabolism</keyword>
<sequence>MFNPVSTYRIQFHKGFTFSDLENIIPYLINLGIKTIYASPVFKAVSGSTHGYDCVDPLTINPEIGTLEQLRKISKKLKDNKISWLQDIVPNHMAFHPDNVWLMNVLEKGPLSKYRNYFDQSLADKALFDGPIMVPFLGNDLDAVIEAGELKVELQQDKLVFTYGGQSWPLNSASYSKILQAGHAKTGTIKKLLQNINTDKQQLHSLANAQHYRLCNWQETDQQINYRRFFTVNGLICLNVQHQEVFDHVHQLTSQLVNEGIIQGLRIDHIDGLYDPAQYLQHLRALVGDETYIVAEKILEPGEELPKAWPVQGTTGYDFLATVNNLFTNQKSEKAFTQFYDKLTSSGKSVTRQIRSMKDLILSGHMNGELENLTRLFLTSRLVDENVAENKQEGFKQAIARLLIEFPVYRFYGNAFPLDEQESGLLAQVFKKVKKHAPEFFAAVELLEQALLEKPLTGDEAYNKKALHFYRRCMQFTGPLMAKGVEDTLMYTYNRFIDHNEVGDSPEAFGLSIDEFHAAMQKRHQEWPLAMNATATHDTKRGEGVRARLNVLTGLPDEWLKTVSEWQVLNHDLKSNNAPDDNDEYFIYQTLVGAYPMPGEDEDDFDNRLAEYLEKMLREAKRHSNWAEPNEDYENGVKQFAAALLDKNRPFWKSFTAMHQKVSDLGIINSLAQATLKLTCPGVPDIYQGCEHWDLSLVDPDNRRPVDYSLRGKLLASADDMTLKELWDNRTSGQIKAWLINKLLKLRAKHPGLFSKGEYLSLAVKGKYSGQVMAFARVKNNRWIVVVIPVDIASICEDGQPAIVDWANTRVILPKNAPSNCINVLTGEGSTVKRQIALNDILQELPLAILKLEKPASSRSAGTLLHITSLPSLFGIGDLGPQAIGFAEVLHRTSQKYWQLLPLNTISAADAYSPYSSCSSRAGNVLLISPELLAEEGLLTLEDMKPAYVTETDRVDYATAEQAKNKLLDLAWENYNSGRHPTLQKEFEDFCAGESDWLNDSAMYMLLKEHYNLPWHNWPDEYKLRDQKALADFSNENQHELEKVKWLQYIFNKQWLALKAHCNQLGIKLFGDLPFYISYDSADVWTNSEIFSLDENLAVKSIAGVPPDYFNENGQRWGMPIFNWDKLKATGYHWWIERIRKNLEWYDMLRLDHFRAFAAYWEIAAEEETAINGKWVAGPGADLFNALKTEFGKIPFVAEDLGDIDEAVHALRNEFELPGMKVLQFAFGDDMPQSAYIPHHHAENYLVYTGTHDNNTTLGWFRGDTDATVRKNLKKYLGVKVTDKNISKILIKTALASTCKTAIIPMQDWLNLDESARMNMPAGEGDNWTWRLTSLQLATLPEKRISKWLRSYNRD</sequence>
<dbReference type="InterPro" id="IPR017853">
    <property type="entry name" value="GH"/>
</dbReference>
<gene>
    <name evidence="12" type="primary">treY</name>
    <name evidence="12" type="ORF">EWM62_01720</name>
</gene>
<evidence type="ECO:0000256" key="6">
    <source>
        <dbReference type="ARBA" id="ARBA00022679"/>
    </source>
</evidence>
<comment type="caution">
    <text evidence="12">The sequence shown here is derived from an EMBL/GenBank/DDBJ whole genome shotgun (WGS) entry which is preliminary data.</text>
</comment>
<dbReference type="PANTHER" id="PTHR32438">
    <property type="entry name" value="4-ALPHA-GLUCANOTRANSFERASE DPE1, CHLOROPLASTIC/AMYLOPLASTIC"/>
    <property type="match status" value="1"/>
</dbReference>
<dbReference type="GO" id="GO:0004134">
    <property type="term" value="F:4-alpha-glucanotransferase activity"/>
    <property type="evidence" value="ECO:0007669"/>
    <property type="project" value="UniProtKB-EC"/>
</dbReference>
<evidence type="ECO:0000256" key="4">
    <source>
        <dbReference type="ARBA" id="ARBA00020295"/>
    </source>
</evidence>
<dbReference type="Gene3D" id="3.20.20.80">
    <property type="entry name" value="Glycosidases"/>
    <property type="match status" value="2"/>
</dbReference>
<evidence type="ECO:0000256" key="10">
    <source>
        <dbReference type="RuleBase" id="RU361207"/>
    </source>
</evidence>
<reference evidence="12 13" key="1">
    <citation type="submission" date="2019-02" db="EMBL/GenBank/DDBJ databases">
        <title>Bacterial novel species Mucilaginibacter sp. 17JY9-4 isolated from soil.</title>
        <authorList>
            <person name="Jung H.-Y."/>
        </authorList>
    </citation>
    <scope>NUCLEOTIDE SEQUENCE [LARGE SCALE GENOMIC DNA]</scope>
    <source>
        <strain evidence="12 13">17JY9-4</strain>
    </source>
</reference>
<accession>A0A4Q5LRJ8</accession>
<dbReference type="PANTHER" id="PTHR32438:SF5">
    <property type="entry name" value="4-ALPHA-GLUCANOTRANSFERASE DPE1, CHLOROPLASTIC_AMYLOPLASTIC"/>
    <property type="match status" value="1"/>
</dbReference>
<evidence type="ECO:0000256" key="5">
    <source>
        <dbReference type="ARBA" id="ARBA00022676"/>
    </source>
</evidence>
<keyword evidence="13" id="KW-1185">Reference proteome</keyword>
<evidence type="ECO:0000256" key="1">
    <source>
        <dbReference type="ARBA" id="ARBA00000439"/>
    </source>
</evidence>
<dbReference type="Pfam" id="PF00128">
    <property type="entry name" value="Alpha-amylase"/>
    <property type="match status" value="1"/>
</dbReference>
<evidence type="ECO:0000259" key="11">
    <source>
        <dbReference type="SMART" id="SM00642"/>
    </source>
</evidence>
<evidence type="ECO:0000256" key="9">
    <source>
        <dbReference type="ARBA" id="ARBA00031501"/>
    </source>
</evidence>
<dbReference type="EC" id="2.4.1.25" evidence="3 10"/>
<dbReference type="SUPFAM" id="SSF51445">
    <property type="entry name" value="(Trans)glycosidases"/>
    <property type="match status" value="2"/>
</dbReference>
<proteinExistence type="inferred from homology"/>
<dbReference type="EMBL" id="SEWG01000001">
    <property type="protein sequence ID" value="RYU92178.1"/>
    <property type="molecule type" value="Genomic_DNA"/>
</dbReference>